<dbReference type="PANTHER" id="PTHR23294:SF59">
    <property type="entry name" value="UNC93-LIKE PROTEIN C922.05C"/>
    <property type="match status" value="1"/>
</dbReference>
<feature type="transmembrane region" description="Helical" evidence="5">
    <location>
        <begin position="160"/>
        <end position="178"/>
    </location>
</feature>
<dbReference type="InterPro" id="IPR010291">
    <property type="entry name" value="Ion_channel_UNC-93"/>
</dbReference>
<keyword evidence="4 5" id="KW-0472">Membrane</keyword>
<dbReference type="AlphaFoldDB" id="A0A9W9EJS6"/>
<evidence type="ECO:0000313" key="8">
    <source>
        <dbReference type="Proteomes" id="UP001149074"/>
    </source>
</evidence>
<dbReference type="GeneID" id="81363602"/>
<evidence type="ECO:0000313" key="7">
    <source>
        <dbReference type="EMBL" id="KAJ5083089.1"/>
    </source>
</evidence>
<dbReference type="RefSeq" id="XP_056469611.1">
    <property type="nucleotide sequence ID" value="XM_056624623.1"/>
</dbReference>
<feature type="transmembrane region" description="Helical" evidence="5">
    <location>
        <begin position="40"/>
        <end position="59"/>
    </location>
</feature>
<feature type="transmembrane region" description="Helical" evidence="5">
    <location>
        <begin position="88"/>
        <end position="107"/>
    </location>
</feature>
<evidence type="ECO:0000256" key="5">
    <source>
        <dbReference type="SAM" id="Phobius"/>
    </source>
</evidence>
<dbReference type="SUPFAM" id="SSF103473">
    <property type="entry name" value="MFS general substrate transporter"/>
    <property type="match status" value="1"/>
</dbReference>
<dbReference type="Pfam" id="PF05978">
    <property type="entry name" value="UNC-93"/>
    <property type="match status" value="1"/>
</dbReference>
<dbReference type="Proteomes" id="UP001149074">
    <property type="component" value="Unassembled WGS sequence"/>
</dbReference>
<keyword evidence="8" id="KW-1185">Reference proteome</keyword>
<evidence type="ECO:0000256" key="2">
    <source>
        <dbReference type="ARBA" id="ARBA00022692"/>
    </source>
</evidence>
<keyword evidence="6" id="KW-0732">Signal</keyword>
<reference evidence="7" key="1">
    <citation type="submission" date="2022-11" db="EMBL/GenBank/DDBJ databases">
        <authorList>
            <person name="Petersen C."/>
        </authorList>
    </citation>
    <scope>NUCLEOTIDE SEQUENCE</scope>
    <source>
        <strain evidence="7">IBT 30761</strain>
    </source>
</reference>
<dbReference type="InterPro" id="IPR036259">
    <property type="entry name" value="MFS_trans_sf"/>
</dbReference>
<name>A0A9W9EJS6_9EURO</name>
<feature type="signal peptide" evidence="6">
    <location>
        <begin position="1"/>
        <end position="22"/>
    </location>
</feature>
<sequence length="228" mass="24688">MCHHCIAFVHLLVVGMFNVLSALGGGGQVDPTTSNNANTILYSLFCAMSLAGSFCNFFGPKITLASGGVGFSLLSASYWSYNHNKEEGFVYFGGAICGIAAAFLWTAEGSMIMSLPLEKDKDKYIGVFYGLSYFGTVIGAIIRAVETWATTTAGSVNDGTYIALFILMLMGSVVARFVSNPEKVIRTDGTRVVIPRQTTFNQELKNVALAIKREPYIILFFPYSMASL</sequence>
<organism evidence="7 8">
    <name type="scientific">Penicillium argentinense</name>
    <dbReference type="NCBI Taxonomy" id="1131581"/>
    <lineage>
        <taxon>Eukaryota</taxon>
        <taxon>Fungi</taxon>
        <taxon>Dikarya</taxon>
        <taxon>Ascomycota</taxon>
        <taxon>Pezizomycotina</taxon>
        <taxon>Eurotiomycetes</taxon>
        <taxon>Eurotiomycetidae</taxon>
        <taxon>Eurotiales</taxon>
        <taxon>Aspergillaceae</taxon>
        <taxon>Penicillium</taxon>
    </lineage>
</organism>
<evidence type="ECO:0000256" key="4">
    <source>
        <dbReference type="ARBA" id="ARBA00023136"/>
    </source>
</evidence>
<feature type="transmembrane region" description="Helical" evidence="5">
    <location>
        <begin position="127"/>
        <end position="145"/>
    </location>
</feature>
<evidence type="ECO:0000256" key="1">
    <source>
        <dbReference type="ARBA" id="ARBA00004141"/>
    </source>
</evidence>
<proteinExistence type="predicted"/>
<comment type="caution">
    <text evidence="7">The sequence shown here is derived from an EMBL/GenBank/DDBJ whole genome shotgun (WGS) entry which is preliminary data.</text>
</comment>
<comment type="subcellular location">
    <subcellularLocation>
        <location evidence="1">Membrane</location>
        <topology evidence="1">Multi-pass membrane protein</topology>
    </subcellularLocation>
</comment>
<protein>
    <recommendedName>
        <fullName evidence="9">UNC93-like protein</fullName>
    </recommendedName>
</protein>
<keyword evidence="3 5" id="KW-1133">Transmembrane helix</keyword>
<feature type="chain" id="PRO_5040948527" description="UNC93-like protein" evidence="6">
    <location>
        <begin position="23"/>
        <end position="228"/>
    </location>
</feature>
<dbReference type="InterPro" id="IPR051617">
    <property type="entry name" value="UNC-93-like_regulator"/>
</dbReference>
<reference evidence="7" key="2">
    <citation type="journal article" date="2023" name="IMA Fungus">
        <title>Comparative genomic study of the Penicillium genus elucidates a diverse pangenome and 15 lateral gene transfer events.</title>
        <authorList>
            <person name="Petersen C."/>
            <person name="Sorensen T."/>
            <person name="Nielsen M.R."/>
            <person name="Sondergaard T.E."/>
            <person name="Sorensen J.L."/>
            <person name="Fitzpatrick D.A."/>
            <person name="Frisvad J.C."/>
            <person name="Nielsen K.L."/>
        </authorList>
    </citation>
    <scope>NUCLEOTIDE SEQUENCE</scope>
    <source>
        <strain evidence="7">IBT 30761</strain>
    </source>
</reference>
<feature type="transmembrane region" description="Helical" evidence="5">
    <location>
        <begin position="64"/>
        <end position="82"/>
    </location>
</feature>
<gene>
    <name evidence="7" type="ORF">N7532_012132</name>
</gene>
<accession>A0A9W9EJS6</accession>
<evidence type="ECO:0000256" key="3">
    <source>
        <dbReference type="ARBA" id="ARBA00022989"/>
    </source>
</evidence>
<evidence type="ECO:0000256" key="6">
    <source>
        <dbReference type="SAM" id="SignalP"/>
    </source>
</evidence>
<dbReference type="GO" id="GO:0016020">
    <property type="term" value="C:membrane"/>
    <property type="evidence" value="ECO:0007669"/>
    <property type="project" value="UniProtKB-SubCell"/>
</dbReference>
<dbReference type="OrthoDB" id="196103at2759"/>
<keyword evidence="2 5" id="KW-0812">Transmembrane</keyword>
<evidence type="ECO:0008006" key="9">
    <source>
        <dbReference type="Google" id="ProtNLM"/>
    </source>
</evidence>
<dbReference type="PANTHER" id="PTHR23294">
    <property type="entry name" value="ET TRANSLATION PRODUCT-RELATED"/>
    <property type="match status" value="1"/>
</dbReference>
<dbReference type="EMBL" id="JAPQKI010000011">
    <property type="protein sequence ID" value="KAJ5083089.1"/>
    <property type="molecule type" value="Genomic_DNA"/>
</dbReference>
<dbReference type="Gene3D" id="1.20.1250.20">
    <property type="entry name" value="MFS general substrate transporter like domains"/>
    <property type="match status" value="1"/>
</dbReference>